<evidence type="ECO:0000259" key="10">
    <source>
        <dbReference type="Pfam" id="PF00728"/>
    </source>
</evidence>
<name>A0A8H7USN7_9FUNG</name>
<reference evidence="12" key="1">
    <citation type="submission" date="2020-12" db="EMBL/GenBank/DDBJ databases">
        <title>Metabolic potential, ecology and presence of endohyphal bacteria is reflected in genomic diversity of Mucoromycotina.</title>
        <authorList>
            <person name="Muszewska A."/>
            <person name="Okrasinska A."/>
            <person name="Steczkiewicz K."/>
            <person name="Drgas O."/>
            <person name="Orlowska M."/>
            <person name="Perlinska-Lenart U."/>
            <person name="Aleksandrzak-Piekarczyk T."/>
            <person name="Szatraj K."/>
            <person name="Zielenkiewicz U."/>
            <person name="Pilsyk S."/>
            <person name="Malc E."/>
            <person name="Mieczkowski P."/>
            <person name="Kruszewska J.S."/>
            <person name="Biernat P."/>
            <person name="Pawlowska J."/>
        </authorList>
    </citation>
    <scope>NUCLEOTIDE SEQUENCE</scope>
    <source>
        <strain evidence="12">CBS 226.32</strain>
    </source>
</reference>
<dbReference type="InterPro" id="IPR029018">
    <property type="entry name" value="Hex-like_dom2"/>
</dbReference>
<evidence type="ECO:0000313" key="12">
    <source>
        <dbReference type="EMBL" id="KAG2194120.1"/>
    </source>
</evidence>
<evidence type="ECO:0000313" key="13">
    <source>
        <dbReference type="Proteomes" id="UP000650833"/>
    </source>
</evidence>
<keyword evidence="3 9" id="KW-0732">Signal</keyword>
<feature type="active site" description="Proton donor" evidence="8">
    <location>
        <position position="362"/>
    </location>
</feature>
<evidence type="ECO:0000256" key="4">
    <source>
        <dbReference type="ARBA" id="ARBA00022801"/>
    </source>
</evidence>
<dbReference type="SUPFAM" id="SSF51445">
    <property type="entry name" value="(Trans)glycosidases"/>
    <property type="match status" value="1"/>
</dbReference>
<evidence type="ECO:0000259" key="11">
    <source>
        <dbReference type="Pfam" id="PF14845"/>
    </source>
</evidence>
<comment type="caution">
    <text evidence="12">The sequence shown here is derived from an EMBL/GenBank/DDBJ whole genome shotgun (WGS) entry which is preliminary data.</text>
</comment>
<comment type="similarity">
    <text evidence="2 7">Belongs to the glycosyl hydrolase 20 family.</text>
</comment>
<dbReference type="PIRSF" id="PIRSF001093">
    <property type="entry name" value="B-hxosamndse_ab_euk"/>
    <property type="match status" value="1"/>
</dbReference>
<keyword evidence="6 7" id="KW-0326">Glycosidase</keyword>
<dbReference type="CDD" id="cd06562">
    <property type="entry name" value="GH20_HexA_HexB-like"/>
    <property type="match status" value="1"/>
</dbReference>
<feature type="chain" id="PRO_5034107432" description="Beta-hexosaminidase" evidence="9">
    <location>
        <begin position="21"/>
        <end position="657"/>
    </location>
</feature>
<evidence type="ECO:0000256" key="6">
    <source>
        <dbReference type="ARBA" id="ARBA00023295"/>
    </source>
</evidence>
<dbReference type="GO" id="GO:0016020">
    <property type="term" value="C:membrane"/>
    <property type="evidence" value="ECO:0007669"/>
    <property type="project" value="TreeGrafter"/>
</dbReference>
<evidence type="ECO:0000256" key="8">
    <source>
        <dbReference type="PIRSR" id="PIRSR001093-1"/>
    </source>
</evidence>
<keyword evidence="13" id="KW-1185">Reference proteome</keyword>
<dbReference type="AlphaFoldDB" id="A0A8H7USN7"/>
<dbReference type="Gene3D" id="3.20.20.80">
    <property type="entry name" value="Glycosidases"/>
    <property type="match status" value="1"/>
</dbReference>
<feature type="signal peptide" evidence="9">
    <location>
        <begin position="1"/>
        <end position="20"/>
    </location>
</feature>
<comment type="catalytic activity">
    <reaction evidence="1 7">
        <text>Hydrolysis of terminal non-reducing N-acetyl-D-hexosamine residues in N-acetyl-beta-D-hexosaminides.</text>
        <dbReference type="EC" id="3.2.1.52"/>
    </reaction>
</comment>
<keyword evidence="4 7" id="KW-0378">Hydrolase</keyword>
<dbReference type="Proteomes" id="UP000650833">
    <property type="component" value="Unassembled WGS sequence"/>
</dbReference>
<dbReference type="PRINTS" id="PR00738">
    <property type="entry name" value="GLHYDRLASE20"/>
</dbReference>
<dbReference type="InterPro" id="IPR029019">
    <property type="entry name" value="HEX_eukaryotic_N"/>
</dbReference>
<feature type="domain" description="Glycoside hydrolase family 20 catalytic" evidence="10">
    <location>
        <begin position="194"/>
        <end position="567"/>
    </location>
</feature>
<proteinExistence type="inferred from homology"/>
<evidence type="ECO:0000256" key="1">
    <source>
        <dbReference type="ARBA" id="ARBA00001231"/>
    </source>
</evidence>
<dbReference type="EMBL" id="JAEPRC010000608">
    <property type="protein sequence ID" value="KAG2194120.1"/>
    <property type="molecule type" value="Genomic_DNA"/>
</dbReference>
<dbReference type="Pfam" id="PF00728">
    <property type="entry name" value="Glyco_hydro_20"/>
    <property type="match status" value="1"/>
</dbReference>
<dbReference type="InterPro" id="IPR017853">
    <property type="entry name" value="GH"/>
</dbReference>
<evidence type="ECO:0000256" key="7">
    <source>
        <dbReference type="PIRNR" id="PIRNR001093"/>
    </source>
</evidence>
<dbReference type="SUPFAM" id="SSF55545">
    <property type="entry name" value="beta-N-acetylhexosaminidase-like domain"/>
    <property type="match status" value="1"/>
</dbReference>
<protein>
    <recommendedName>
        <fullName evidence="7">Beta-hexosaminidase</fullName>
        <ecNumber evidence="7">3.2.1.52</ecNumber>
    </recommendedName>
</protein>
<evidence type="ECO:0000256" key="5">
    <source>
        <dbReference type="ARBA" id="ARBA00023180"/>
    </source>
</evidence>
<dbReference type="InterPro" id="IPR015883">
    <property type="entry name" value="Glyco_hydro_20_cat"/>
</dbReference>
<dbReference type="EC" id="3.2.1.52" evidence="7"/>
<dbReference type="InterPro" id="IPR025705">
    <property type="entry name" value="Beta_hexosaminidase_sua/sub"/>
</dbReference>
<dbReference type="GO" id="GO:0030203">
    <property type="term" value="P:glycosaminoglycan metabolic process"/>
    <property type="evidence" value="ECO:0007669"/>
    <property type="project" value="TreeGrafter"/>
</dbReference>
<dbReference type="Pfam" id="PF14845">
    <property type="entry name" value="Glycohydro_20b2"/>
    <property type="match status" value="1"/>
</dbReference>
<dbReference type="Gene3D" id="3.30.379.10">
    <property type="entry name" value="Chitobiase/beta-hexosaminidase domain 2-like"/>
    <property type="match status" value="1"/>
</dbReference>
<evidence type="ECO:0000256" key="2">
    <source>
        <dbReference type="ARBA" id="ARBA00006285"/>
    </source>
</evidence>
<organism evidence="12 13">
    <name type="scientific">Mucor plumbeus</name>
    <dbReference type="NCBI Taxonomy" id="97098"/>
    <lineage>
        <taxon>Eukaryota</taxon>
        <taxon>Fungi</taxon>
        <taxon>Fungi incertae sedis</taxon>
        <taxon>Mucoromycota</taxon>
        <taxon>Mucoromycotina</taxon>
        <taxon>Mucoromycetes</taxon>
        <taxon>Mucorales</taxon>
        <taxon>Mucorineae</taxon>
        <taxon>Mucoraceae</taxon>
        <taxon>Mucor</taxon>
    </lineage>
</organism>
<feature type="domain" description="Beta-hexosaminidase eukaryotic type N-terminal" evidence="11">
    <location>
        <begin position="23"/>
        <end position="145"/>
    </location>
</feature>
<dbReference type="GO" id="GO:0005975">
    <property type="term" value="P:carbohydrate metabolic process"/>
    <property type="evidence" value="ECO:0007669"/>
    <property type="project" value="InterPro"/>
</dbReference>
<gene>
    <name evidence="12" type="ORF">INT46_006891</name>
</gene>
<keyword evidence="5" id="KW-0325">Glycoprotein</keyword>
<dbReference type="GO" id="GO:0004563">
    <property type="term" value="F:beta-N-acetylhexosaminidase activity"/>
    <property type="evidence" value="ECO:0007669"/>
    <property type="project" value="UniProtKB-EC"/>
</dbReference>
<dbReference type="OrthoDB" id="428480at2759"/>
<evidence type="ECO:0000256" key="9">
    <source>
        <dbReference type="SAM" id="SignalP"/>
    </source>
</evidence>
<sequence>MKLLSLSIALAVAFPSFAMATSLWPVPQSMELGQIELVLDTSFHISGPNIDHLQDAIDRYTHLITNERWIPVQVPFSLDNEITKSKVSRTTLRALNIIIEDEDQILEHEVDESYVLDIPVGKDAGSLRSKTLWGTLRGLETFSQLVQARRDQNSDEEEDIEDFDQDEEPDYDNIGFEGLYIPNAPIRIEDSPKYAHRGLMLDTSRNYFPVKDILRTIDAMAFNKMNVFHWHITDSHSFPLRLKSAPELAHQGAYKLHQRRLVYTEKDIKQIVEYAYKRGVRVIPEIDMPAHTGSWALSHKDITTCTGIHYLPGKDWSERLAAEPGTGQLNPIKNKTYEIVDKVITEVASLFPDSLFHGGGDEPIYKCWNQDQGVVDYMKENNVTGVDLLNKFLQKELDFITRSNKTPILWEDSVTNDNLPISKDVILQVWINPVQNAVKKGYKVIASNYNFWYLDCGHGGWGGNDTSYDEQVPPAINEAVSKVLEENDVSGNYNTPNWGGSGGDWCSPFKSWQRVYSYDVAFNLTETEAKNILGGEVALWSEQTDETTLDIRLWPRAAAAAENMWSGRYDENNIKRDIGDAMPRIFDWRYRLLKRGVRAEALQPLWCGQNPHMCDAAYPAVFQTILHSDASKLNKLKYRVRVVYDYCHSLKHNIVAG</sequence>
<dbReference type="PANTHER" id="PTHR22600:SF26">
    <property type="entry name" value="BETA-N-ACETYLHEXOSAMINIDASE"/>
    <property type="match status" value="1"/>
</dbReference>
<dbReference type="PANTHER" id="PTHR22600">
    <property type="entry name" value="BETA-HEXOSAMINIDASE"/>
    <property type="match status" value="1"/>
</dbReference>
<accession>A0A8H7USN7</accession>
<evidence type="ECO:0000256" key="3">
    <source>
        <dbReference type="ARBA" id="ARBA00022729"/>
    </source>
</evidence>